<protein>
    <submittedName>
        <fullName evidence="1">Uncharacterized protein</fullName>
    </submittedName>
</protein>
<evidence type="ECO:0000313" key="2">
    <source>
        <dbReference type="Proteomes" id="UP000695562"/>
    </source>
</evidence>
<dbReference type="Proteomes" id="UP000695562">
    <property type="component" value="Unassembled WGS sequence"/>
</dbReference>
<sequence length="741" mass="86660">MNSINNSNIFFNVYRNKYIQDIIFNNLGRARVCDGFYFFKNGSVFEEFHDISLETILKSNSKSVLIEKLQNYKQLFNTNGKIDYKYDHLHPSTYYHHWLDNVTPNFHCDLRKVAFVDATVLKLLLDCNVIEFPLSGTEELNGTQDISLDAMKLLVEHFPKHFYPVNTRNGDLQPFHSRSVLEFLIQQKKTEMYQPFWMTNDPFFIENKDLYRLVPGWDDLKFLNQLLQADLELVENKEVFIWVLKQTPLFKVTPDTQCIDKLCGVEIDVDKMKSYSNTTLPYSCEEVILFFIKHDRSTLKNNMKTLFIFNLKVLHIVHQFIQDEGMDVSTISFEIYSSDIKCFLYLTTNMNVNGKNIKGWYFGHDENEVDLVLDINIGLIQVDDFKKPFTFELVKKLHQRGVNVLAPGPGYAYNQCIKRGNLDFLRYYIEHIKPHHIIPYKELVDIYRFSKPEQQEEALKFIYQYSETVYDNAGALSERLYANLFHAAITKYDSDNILKFLNKIKDPMVALQEALPKAYNALEGAKDKQQKQSIITLLAKLKNEYSSQLKQDLFAKKRMDISTPHTIYLQDPQFFFEIYSSVIDPINFFISAIKISSVAVLKRILSIQDTQTKDALACQIEKILLNYLSLSCTRLKVPLFIFHHFSKQFSQSTLDKLVTIVLKAQSIQWIDILLHKTKIRLLKPASKEQDDAMLQRNYSNMLKSKYYSSQLVPKLDIVVPENHQFTDYECPSEVESQFPPF</sequence>
<reference evidence="1" key="1">
    <citation type="submission" date="2020-01" db="EMBL/GenBank/DDBJ databases">
        <title>Development of genomics and gene disruption for Polysphondylium violaceum indicates a role for the polyketide synthase stlB in stalk morphogenesis.</title>
        <authorList>
            <person name="Narita B."/>
            <person name="Kawabe Y."/>
            <person name="Kin K."/>
            <person name="Saito T."/>
            <person name="Gibbs R."/>
            <person name="Kuspa A."/>
            <person name="Muzny D."/>
            <person name="Queller D."/>
            <person name="Richards S."/>
            <person name="Strassman J."/>
            <person name="Sucgang R."/>
            <person name="Worley K."/>
            <person name="Schaap P."/>
        </authorList>
    </citation>
    <scope>NUCLEOTIDE SEQUENCE</scope>
    <source>
        <strain evidence="1">QSvi11</strain>
    </source>
</reference>
<evidence type="ECO:0000313" key="1">
    <source>
        <dbReference type="EMBL" id="KAF2076256.1"/>
    </source>
</evidence>
<organism evidence="1 2">
    <name type="scientific">Polysphondylium violaceum</name>
    <dbReference type="NCBI Taxonomy" id="133409"/>
    <lineage>
        <taxon>Eukaryota</taxon>
        <taxon>Amoebozoa</taxon>
        <taxon>Evosea</taxon>
        <taxon>Eumycetozoa</taxon>
        <taxon>Dictyostelia</taxon>
        <taxon>Dictyosteliales</taxon>
        <taxon>Dictyosteliaceae</taxon>
        <taxon>Polysphondylium</taxon>
    </lineage>
</organism>
<dbReference type="EMBL" id="AJWJ01000067">
    <property type="protein sequence ID" value="KAF2076256.1"/>
    <property type="molecule type" value="Genomic_DNA"/>
</dbReference>
<keyword evidence="2" id="KW-1185">Reference proteome</keyword>
<proteinExistence type="predicted"/>
<name>A0A8J4Q7W5_9MYCE</name>
<gene>
    <name evidence="1" type="ORF">CYY_002434</name>
</gene>
<accession>A0A8J4Q7W5</accession>
<dbReference type="AlphaFoldDB" id="A0A8J4Q7W5"/>
<comment type="caution">
    <text evidence="1">The sequence shown here is derived from an EMBL/GenBank/DDBJ whole genome shotgun (WGS) entry which is preliminary data.</text>
</comment>